<keyword evidence="8" id="KW-1185">Reference proteome</keyword>
<dbReference type="Gene3D" id="1.10.630.10">
    <property type="entry name" value="Cytochrome P450"/>
    <property type="match status" value="1"/>
</dbReference>
<dbReference type="GO" id="GO:0016020">
    <property type="term" value="C:membrane"/>
    <property type="evidence" value="ECO:0007669"/>
    <property type="project" value="UniProtKB-SubCell"/>
</dbReference>
<evidence type="ECO:0000256" key="7">
    <source>
        <dbReference type="RuleBase" id="RU000461"/>
    </source>
</evidence>
<evidence type="ECO:0000256" key="6">
    <source>
        <dbReference type="ARBA" id="ARBA00023004"/>
    </source>
</evidence>
<dbReference type="GO" id="GO:0020037">
    <property type="term" value="F:heme binding"/>
    <property type="evidence" value="ECO:0007669"/>
    <property type="project" value="InterPro"/>
</dbReference>
<accession>A0AAJ6XC34</accession>
<keyword evidence="5" id="KW-0472">Membrane</keyword>
<evidence type="ECO:0000256" key="5">
    <source>
        <dbReference type="ARBA" id="ARBA00022989"/>
    </source>
</evidence>
<dbReference type="AlphaFoldDB" id="A0AAJ6XC34"/>
<protein>
    <submittedName>
        <fullName evidence="9">Abscisic acid 8'-hydroxylase 4-like</fullName>
    </submittedName>
</protein>
<proteinExistence type="inferred from homology"/>
<dbReference type="GeneID" id="105117205"/>
<dbReference type="GO" id="GO:0005506">
    <property type="term" value="F:iron ion binding"/>
    <property type="evidence" value="ECO:0007669"/>
    <property type="project" value="InterPro"/>
</dbReference>
<dbReference type="PANTHER" id="PTHR24286:SF376">
    <property type="entry name" value="ABSCISIC ACID 8'-HYDROXYLASE 4"/>
    <property type="match status" value="1"/>
</dbReference>
<keyword evidence="6 7" id="KW-0408">Iron</keyword>
<evidence type="ECO:0000256" key="3">
    <source>
        <dbReference type="ARBA" id="ARBA00022692"/>
    </source>
</evidence>
<reference evidence="9" key="1">
    <citation type="submission" date="2025-08" db="UniProtKB">
        <authorList>
            <consortium name="RefSeq"/>
        </authorList>
    </citation>
    <scope>IDENTIFICATION</scope>
</reference>
<dbReference type="PANTHER" id="PTHR24286">
    <property type="entry name" value="CYTOCHROME P450 26"/>
    <property type="match status" value="1"/>
</dbReference>
<dbReference type="GO" id="GO:0010295">
    <property type="term" value="F:(+)-abscisic acid 8'-hydroxylase activity"/>
    <property type="evidence" value="ECO:0007669"/>
    <property type="project" value="TreeGrafter"/>
</dbReference>
<organism evidence="8 9">
    <name type="scientific">Populus euphratica</name>
    <name type="common">Euphrates poplar</name>
    <dbReference type="NCBI Taxonomy" id="75702"/>
    <lineage>
        <taxon>Eukaryota</taxon>
        <taxon>Viridiplantae</taxon>
        <taxon>Streptophyta</taxon>
        <taxon>Embryophyta</taxon>
        <taxon>Tracheophyta</taxon>
        <taxon>Spermatophyta</taxon>
        <taxon>Magnoliopsida</taxon>
        <taxon>eudicotyledons</taxon>
        <taxon>Gunneridae</taxon>
        <taxon>Pentapetalae</taxon>
        <taxon>rosids</taxon>
        <taxon>fabids</taxon>
        <taxon>Malpighiales</taxon>
        <taxon>Salicaceae</taxon>
        <taxon>Saliceae</taxon>
        <taxon>Populus</taxon>
    </lineage>
</organism>
<name>A0AAJ6XC34_POPEU</name>
<dbReference type="PRINTS" id="PR00359">
    <property type="entry name" value="BP450"/>
</dbReference>
<keyword evidence="7" id="KW-0503">Monooxygenase</keyword>
<evidence type="ECO:0000313" key="8">
    <source>
        <dbReference type="Proteomes" id="UP000694918"/>
    </source>
</evidence>
<dbReference type="RefSeq" id="XP_011013084.1">
    <property type="nucleotide sequence ID" value="XM_011014782.1"/>
</dbReference>
<evidence type="ECO:0000256" key="2">
    <source>
        <dbReference type="ARBA" id="ARBA00010617"/>
    </source>
</evidence>
<dbReference type="InterPro" id="IPR036396">
    <property type="entry name" value="Cyt_P450_sf"/>
</dbReference>
<evidence type="ECO:0000313" key="9">
    <source>
        <dbReference type="RefSeq" id="XP_011013084.1"/>
    </source>
</evidence>
<dbReference type="InterPro" id="IPR002397">
    <property type="entry name" value="Cyt_P450_B"/>
</dbReference>
<evidence type="ECO:0000256" key="4">
    <source>
        <dbReference type="ARBA" id="ARBA00022723"/>
    </source>
</evidence>
<keyword evidence="7" id="KW-0560">Oxidoreductase</keyword>
<comment type="subcellular location">
    <subcellularLocation>
        <location evidence="1">Membrane</location>
        <topology evidence="1">Single-pass membrane protein</topology>
    </subcellularLocation>
</comment>
<keyword evidence="3" id="KW-0812">Transmembrane</keyword>
<keyword evidence="7" id="KW-0349">Heme</keyword>
<dbReference type="GO" id="GO:0016125">
    <property type="term" value="P:sterol metabolic process"/>
    <property type="evidence" value="ECO:0007669"/>
    <property type="project" value="TreeGrafter"/>
</dbReference>
<dbReference type="InterPro" id="IPR001128">
    <property type="entry name" value="Cyt_P450"/>
</dbReference>
<dbReference type="SUPFAM" id="SSF48264">
    <property type="entry name" value="Cytochrome P450"/>
    <property type="match status" value="1"/>
</dbReference>
<dbReference type="KEGG" id="peu:105117205"/>
<evidence type="ECO:0000256" key="1">
    <source>
        <dbReference type="ARBA" id="ARBA00004167"/>
    </source>
</evidence>
<keyword evidence="5" id="KW-1133">Transmembrane helix</keyword>
<keyword evidence="4 7" id="KW-0479">Metal-binding</keyword>
<dbReference type="Pfam" id="PF00067">
    <property type="entry name" value="p450"/>
    <property type="match status" value="1"/>
</dbReference>
<sequence>MVDHWKLNFNHWYLIPKGWKVMPLFGNIHHNPEYFSDPQKFDPTRFEVATKPNMPFGSGQHACPGNELAKLEIDPPFDYKG</sequence>
<gene>
    <name evidence="9" type="primary">LOC105117205</name>
</gene>
<dbReference type="Proteomes" id="UP000694918">
    <property type="component" value="Unplaced"/>
</dbReference>
<dbReference type="InterPro" id="IPR017972">
    <property type="entry name" value="Cyt_P450_CS"/>
</dbReference>
<dbReference type="PROSITE" id="PS00086">
    <property type="entry name" value="CYTOCHROME_P450"/>
    <property type="match status" value="1"/>
</dbReference>
<comment type="similarity">
    <text evidence="2 7">Belongs to the cytochrome P450 family.</text>
</comment>